<evidence type="ECO:0000313" key="3">
    <source>
        <dbReference type="Proteomes" id="UP000604273"/>
    </source>
</evidence>
<reference evidence="2" key="2">
    <citation type="submission" date="2020-05" db="EMBL/GenBank/DDBJ databases">
        <authorList>
            <person name="Kim H.-S."/>
            <person name="Proctor R.H."/>
            <person name="Brown D.W."/>
        </authorList>
    </citation>
    <scope>NUCLEOTIDE SEQUENCE</scope>
    <source>
        <strain evidence="2">NRRL 45417</strain>
    </source>
</reference>
<name>A0A8H4SSW0_9HYPO</name>
<dbReference type="OrthoDB" id="3068835at2759"/>
<dbReference type="PANTHER" id="PTHR38887">
    <property type="entry name" value="CHROMOSOME 21, WHOLE GENOME SHOTGUN SEQUENCE"/>
    <property type="match status" value="1"/>
</dbReference>
<reference evidence="2" key="1">
    <citation type="journal article" date="2020" name="BMC Genomics">
        <title>Correction to: Identification and distribution of gene clusters required for synthesis of sphingolipid metabolism inhibitors in diverse species of the filamentous fungus Fusarium.</title>
        <authorList>
            <person name="Kim H.S."/>
            <person name="Lohmar J.M."/>
            <person name="Busman M."/>
            <person name="Brown D.W."/>
            <person name="Naumann T.A."/>
            <person name="Divon H.H."/>
            <person name="Lysoe E."/>
            <person name="Uhlig S."/>
            <person name="Proctor R.H."/>
        </authorList>
    </citation>
    <scope>NUCLEOTIDE SEQUENCE</scope>
    <source>
        <strain evidence="2">NRRL 45417</strain>
    </source>
</reference>
<organism evidence="2 3">
    <name type="scientific">Fusarium gaditjirri</name>
    <dbReference type="NCBI Taxonomy" id="282569"/>
    <lineage>
        <taxon>Eukaryota</taxon>
        <taxon>Fungi</taxon>
        <taxon>Dikarya</taxon>
        <taxon>Ascomycota</taxon>
        <taxon>Pezizomycotina</taxon>
        <taxon>Sordariomycetes</taxon>
        <taxon>Hypocreomycetidae</taxon>
        <taxon>Hypocreales</taxon>
        <taxon>Nectriaceae</taxon>
        <taxon>Fusarium</taxon>
        <taxon>Fusarium nisikadoi species complex</taxon>
    </lineage>
</organism>
<dbReference type="PANTHER" id="PTHR38887:SF1">
    <property type="entry name" value="RAS MODIFICATION PROTEIN ERF4"/>
    <property type="match status" value="1"/>
</dbReference>
<comment type="caution">
    <text evidence="2">The sequence shown here is derived from an EMBL/GenBank/DDBJ whole genome shotgun (WGS) entry which is preliminary data.</text>
</comment>
<evidence type="ECO:0000256" key="1">
    <source>
        <dbReference type="SAM" id="MobiDB-lite"/>
    </source>
</evidence>
<dbReference type="EMBL" id="JABFAI010000377">
    <property type="protein sequence ID" value="KAF4945216.1"/>
    <property type="molecule type" value="Genomic_DNA"/>
</dbReference>
<dbReference type="AlphaFoldDB" id="A0A8H4SSW0"/>
<evidence type="ECO:0000313" key="2">
    <source>
        <dbReference type="EMBL" id="KAF4945216.1"/>
    </source>
</evidence>
<dbReference type="InterPro" id="IPR053221">
    <property type="entry name" value="Burnettramic_acid_biosynth"/>
</dbReference>
<feature type="compositionally biased region" description="Acidic residues" evidence="1">
    <location>
        <begin position="246"/>
        <end position="256"/>
    </location>
</feature>
<gene>
    <name evidence="2" type="ORF">FGADI_12115</name>
</gene>
<protein>
    <submittedName>
        <fullName evidence="2">Uncharacterized protein</fullName>
    </submittedName>
</protein>
<sequence length="264" mass="29356">MSPFVRVRVPELEHQISSHELTIFLDELNEAFLANPALQAANNVANIGGMAPSMIVQMVSVGVNVAAGVGSSVTTKVRTKKYLEKANETLFHPRGFHVQICKTDKMLEYVGLAGQENAFLRQKYDYLFQDTQQVPVNGPVGISENSNHPVMQYMSPLGNRVMSLSFDNVERATMPDGFWKKWGAKEASKAEQKQIDNMMKDNAKGGRSRRTGGRGTSRRQKRQEEKKAEVSKKILWIVIAAKEESAGGDDDWDSETENSGSSKF</sequence>
<keyword evidence="3" id="KW-1185">Reference proteome</keyword>
<dbReference type="Proteomes" id="UP000604273">
    <property type="component" value="Unassembled WGS sequence"/>
</dbReference>
<accession>A0A8H4SSW0</accession>
<feature type="region of interest" description="Disordered" evidence="1">
    <location>
        <begin position="245"/>
        <end position="264"/>
    </location>
</feature>
<feature type="compositionally biased region" description="Basic residues" evidence="1">
    <location>
        <begin position="206"/>
        <end position="221"/>
    </location>
</feature>
<proteinExistence type="predicted"/>
<feature type="region of interest" description="Disordered" evidence="1">
    <location>
        <begin position="197"/>
        <end position="230"/>
    </location>
</feature>